<dbReference type="Proteomes" id="UP000186817">
    <property type="component" value="Unassembled WGS sequence"/>
</dbReference>
<evidence type="ECO:0000313" key="2">
    <source>
        <dbReference type="Proteomes" id="UP000186817"/>
    </source>
</evidence>
<keyword evidence="2" id="KW-1185">Reference proteome</keyword>
<dbReference type="AlphaFoldDB" id="A0A1Q9CJY1"/>
<proteinExistence type="predicted"/>
<organism evidence="1 2">
    <name type="scientific">Symbiodinium microadriaticum</name>
    <name type="common">Dinoflagellate</name>
    <name type="synonym">Zooxanthella microadriatica</name>
    <dbReference type="NCBI Taxonomy" id="2951"/>
    <lineage>
        <taxon>Eukaryota</taxon>
        <taxon>Sar</taxon>
        <taxon>Alveolata</taxon>
        <taxon>Dinophyceae</taxon>
        <taxon>Suessiales</taxon>
        <taxon>Symbiodiniaceae</taxon>
        <taxon>Symbiodinium</taxon>
    </lineage>
</organism>
<comment type="caution">
    <text evidence="1">The sequence shown here is derived from an EMBL/GenBank/DDBJ whole genome shotgun (WGS) entry which is preliminary data.</text>
</comment>
<reference evidence="1 2" key="1">
    <citation type="submission" date="2016-02" db="EMBL/GenBank/DDBJ databases">
        <title>Genome analysis of coral dinoflagellate symbionts highlights evolutionary adaptations to a symbiotic lifestyle.</title>
        <authorList>
            <person name="Aranda M."/>
            <person name="Li Y."/>
            <person name="Liew Y.J."/>
            <person name="Baumgarten S."/>
            <person name="Simakov O."/>
            <person name="Wilson M."/>
            <person name="Piel J."/>
            <person name="Ashoor H."/>
            <person name="Bougouffa S."/>
            <person name="Bajic V.B."/>
            <person name="Ryu T."/>
            <person name="Ravasi T."/>
            <person name="Bayer T."/>
            <person name="Micklem G."/>
            <person name="Kim H."/>
            <person name="Bhak J."/>
            <person name="Lajeunesse T.C."/>
            <person name="Voolstra C.R."/>
        </authorList>
    </citation>
    <scope>NUCLEOTIDE SEQUENCE [LARGE SCALE GENOMIC DNA]</scope>
    <source>
        <strain evidence="1 2">CCMP2467</strain>
    </source>
</reference>
<protein>
    <submittedName>
        <fullName evidence="1">Uncharacterized protein</fullName>
    </submittedName>
</protein>
<evidence type="ECO:0000313" key="1">
    <source>
        <dbReference type="EMBL" id="OLP83233.1"/>
    </source>
</evidence>
<dbReference type="OrthoDB" id="407631at2759"/>
<accession>A0A1Q9CJY1</accession>
<gene>
    <name evidence="1" type="ORF">AK812_SmicGene36013</name>
</gene>
<name>A0A1Q9CJY1_SYMMI</name>
<sequence>MYSLRGCGGNHFGMFAGTRSDFIITQHPEFNLGRVASEQGLGNQWDTSRCASRINRSFVLQRLHESRLQGSPRLRGPREHGLTLKDRALVRAATSPGGMAETPNPEASEDELFKSMKAFALRKKRGAVPQVPQAHAERQRFRYPQGIGQYNYTVPEQALPFLQKFQRPLVNPPTLPKAP</sequence>
<dbReference type="EMBL" id="LSRX01001130">
    <property type="protein sequence ID" value="OLP83233.1"/>
    <property type="molecule type" value="Genomic_DNA"/>
</dbReference>